<evidence type="ECO:0000259" key="4">
    <source>
        <dbReference type="PROSITE" id="PS51153"/>
    </source>
</evidence>
<dbReference type="PANTHER" id="PTHR36766">
    <property type="entry name" value="PLANT BROAD-SPECTRUM MILDEW RESISTANCE PROTEIN RPW8"/>
    <property type="match status" value="1"/>
</dbReference>
<dbReference type="InterPro" id="IPR008808">
    <property type="entry name" value="Powdery_mildew-R_dom"/>
</dbReference>
<reference evidence="5 6" key="1">
    <citation type="journal article" date="2021" name="bioRxiv">
        <title>The Gossypium anomalum genome as a resource for cotton improvement and evolutionary analysis of hybrid incompatibility.</title>
        <authorList>
            <person name="Grover C.E."/>
            <person name="Yuan D."/>
            <person name="Arick M.A."/>
            <person name="Miller E.R."/>
            <person name="Hu G."/>
            <person name="Peterson D.G."/>
            <person name="Wendel J.F."/>
            <person name="Udall J.A."/>
        </authorList>
    </citation>
    <scope>NUCLEOTIDE SEQUENCE [LARGE SCALE GENOMIC DNA]</scope>
    <source>
        <strain evidence="5">JFW-Udall</strain>
        <tissue evidence="5">Leaf</tissue>
    </source>
</reference>
<evidence type="ECO:0000256" key="2">
    <source>
        <dbReference type="ARBA" id="ARBA00022737"/>
    </source>
</evidence>
<evidence type="ECO:0000313" key="5">
    <source>
        <dbReference type="EMBL" id="KAG8478305.1"/>
    </source>
</evidence>
<feature type="domain" description="RPW8" evidence="4">
    <location>
        <begin position="1"/>
        <end position="150"/>
    </location>
</feature>
<proteinExistence type="inferred from homology"/>
<dbReference type="SUPFAM" id="SSF52540">
    <property type="entry name" value="P-loop containing nucleoside triphosphate hydrolases"/>
    <property type="match status" value="1"/>
</dbReference>
<dbReference type="InterPro" id="IPR002182">
    <property type="entry name" value="NB-ARC"/>
</dbReference>
<dbReference type="InterPro" id="IPR036388">
    <property type="entry name" value="WH-like_DNA-bd_sf"/>
</dbReference>
<dbReference type="GO" id="GO:0006952">
    <property type="term" value="P:defense response"/>
    <property type="evidence" value="ECO:0007669"/>
    <property type="project" value="UniProtKB-KW"/>
</dbReference>
<dbReference type="InterPro" id="IPR027417">
    <property type="entry name" value="P-loop_NTPase"/>
</dbReference>
<dbReference type="Pfam" id="PF00931">
    <property type="entry name" value="NB-ARC"/>
    <property type="match status" value="1"/>
</dbReference>
<dbReference type="Gene3D" id="3.80.10.10">
    <property type="entry name" value="Ribonuclease Inhibitor"/>
    <property type="match status" value="1"/>
</dbReference>
<dbReference type="PRINTS" id="PR00364">
    <property type="entry name" value="DISEASERSIST"/>
</dbReference>
<dbReference type="Gene3D" id="1.10.10.10">
    <property type="entry name" value="Winged helix-like DNA-binding domain superfamily/Winged helix DNA-binding domain"/>
    <property type="match status" value="1"/>
</dbReference>
<dbReference type="Proteomes" id="UP000701853">
    <property type="component" value="Chromosome 11"/>
</dbReference>
<accession>A0A8J5YGQ1</accession>
<dbReference type="SUPFAM" id="SSF52047">
    <property type="entry name" value="RNI-like"/>
    <property type="match status" value="1"/>
</dbReference>
<dbReference type="InterPro" id="IPR042197">
    <property type="entry name" value="Apaf_helical"/>
</dbReference>
<comment type="caution">
    <text evidence="5">The sequence shown here is derived from an EMBL/GenBank/DDBJ whole genome shotgun (WGS) entry which is preliminary data.</text>
</comment>
<name>A0A8J5YGQ1_9ROSI</name>
<dbReference type="EMBL" id="JAHUZN010000011">
    <property type="protein sequence ID" value="KAG8478305.1"/>
    <property type="molecule type" value="Genomic_DNA"/>
</dbReference>
<dbReference type="PANTHER" id="PTHR36766:SF3">
    <property type="entry name" value="RPW8 DOMAIN-CONTAINING PROTEIN"/>
    <property type="match status" value="1"/>
</dbReference>
<dbReference type="InterPro" id="IPR032675">
    <property type="entry name" value="LRR_dom_sf"/>
</dbReference>
<organism evidence="5 6">
    <name type="scientific">Gossypium anomalum</name>
    <dbReference type="NCBI Taxonomy" id="47600"/>
    <lineage>
        <taxon>Eukaryota</taxon>
        <taxon>Viridiplantae</taxon>
        <taxon>Streptophyta</taxon>
        <taxon>Embryophyta</taxon>
        <taxon>Tracheophyta</taxon>
        <taxon>Spermatophyta</taxon>
        <taxon>Magnoliopsida</taxon>
        <taxon>eudicotyledons</taxon>
        <taxon>Gunneridae</taxon>
        <taxon>Pentapetalae</taxon>
        <taxon>rosids</taxon>
        <taxon>malvids</taxon>
        <taxon>Malvales</taxon>
        <taxon>Malvaceae</taxon>
        <taxon>Malvoideae</taxon>
        <taxon>Gossypium</taxon>
    </lineage>
</organism>
<keyword evidence="2" id="KW-0677">Repeat</keyword>
<evidence type="ECO:0000256" key="1">
    <source>
        <dbReference type="ARBA" id="ARBA00008894"/>
    </source>
</evidence>
<comment type="similarity">
    <text evidence="1">Belongs to the disease resistance NB-LRR family.</text>
</comment>
<dbReference type="GO" id="GO:0043531">
    <property type="term" value="F:ADP binding"/>
    <property type="evidence" value="ECO:0007669"/>
    <property type="project" value="InterPro"/>
</dbReference>
<evidence type="ECO:0000313" key="6">
    <source>
        <dbReference type="Proteomes" id="UP000701853"/>
    </source>
</evidence>
<evidence type="ECO:0000256" key="3">
    <source>
        <dbReference type="ARBA" id="ARBA00022821"/>
    </source>
</evidence>
<protein>
    <recommendedName>
        <fullName evidence="4">RPW8 domain-containing protein</fullName>
    </recommendedName>
</protein>
<keyword evidence="6" id="KW-1185">Reference proteome</keyword>
<dbReference type="Gene3D" id="3.40.50.300">
    <property type="entry name" value="P-loop containing nucleotide triphosphate hydrolases"/>
    <property type="match status" value="1"/>
</dbReference>
<dbReference type="OrthoDB" id="2016095at2759"/>
<dbReference type="Gene3D" id="1.10.8.430">
    <property type="entry name" value="Helical domain of apoptotic protease-activating factors"/>
    <property type="match status" value="1"/>
</dbReference>
<dbReference type="PROSITE" id="PS51153">
    <property type="entry name" value="RPW8"/>
    <property type="match status" value="1"/>
</dbReference>
<dbReference type="Pfam" id="PF05659">
    <property type="entry name" value="RPW8"/>
    <property type="match status" value="1"/>
</dbReference>
<gene>
    <name evidence="5" type="ORF">CXB51_028034</name>
</gene>
<sequence>MAAGLIGGAALGAGFGELLRVIVEASKTAAMFRDNLEELASMLSPIEPVIKEIQSFNKAFDKEYETEQLVEIVKRGKKLVTKCCKIRRWDIIKKPYYSHKLLGLKKSLERFCQIVMQTHQARDIKEVLFETKEISVGIRKLSLKEGSSNGNGMCNQVAVMGPCRVPEPRGKVLGFDEPLKELKVKLLKDGVSVIIVSAPGGSGKTTLVKQLCQDEEVKGKYEDNIFYVSVSKTPNMELILQKLLQAKDYAVPEFQNEEDGLNYLEQKFRQLAIIPILLILDDVWPGYEFLVHKLKFELPDYKILVTSRFAFPRFDDCTYCLKPLNDDNAMTLFRHNAFLQNGKPCIPEDIVNKVMKSCKGLPLALEVVGRSLCGQPVAMWLKQAKQHSKGLSILHSNTDLLAYLQSTLDTLDDEAGIKDCYLDLGSFPEDHQTPATALIDMWVEQYKLDEDCDAFIKLHELSIRNLVNLVVMRKDDASEADSFYNDHFVMQHDLLRELAIYQSSFNPIEKRRRIIVELSRNNFPNWWSEEKQQPLGAHLFSISTDETFSYNWGYIQAPEVEVLVLNFRAKNYVLPVFMEKMDKLKVLIAMNNSIYPAEVSNFQLLYSLSNLKRIRLVKVSVPSFSTSSFQLKDLRKISLVMCNISQAFEKGTNKMSDNFPNLLEIDIDYCDDLMELGEGLCDVVQLMKLSITNCHKLRALPEGIGKLVNLEVLRLTSCTDLMALPETIGSLSQLTILDISDCLSIKNLPTRIGELHNLTKLCMRGCSSCNLPSTVTKLQHLKDVICDEETAYQWEFLKSYLTNLKICIKLHAMNRMDSMDHGTTIVKLHYHFLSDTLPASYHPLQP</sequence>
<dbReference type="AlphaFoldDB" id="A0A8J5YGQ1"/>
<keyword evidence="3" id="KW-0611">Plant defense</keyword>